<proteinExistence type="predicted"/>
<evidence type="ECO:0000313" key="3">
    <source>
        <dbReference type="Proteomes" id="UP001161405"/>
    </source>
</evidence>
<protein>
    <recommendedName>
        <fullName evidence="4">ABC transporter permease</fullName>
    </recommendedName>
</protein>
<keyword evidence="1" id="KW-1133">Transmembrane helix</keyword>
<name>A0ABQ5UNV7_9HYPH</name>
<sequence length="141" mass="16507">MRFKELFWAHLMHKEMRWINAAVLLVVVSLGVAVVWPESAMTLGLFLGLSFFLVMLVVQVPYFYARAQVPLDAESRGLHYYYNAPWRVYLSQQIALMCLSILFLVWVRNPIWPRMALVIAVLILGFAVWRFFKLLTRKKSV</sequence>
<reference evidence="2" key="2">
    <citation type="submission" date="2023-01" db="EMBL/GenBank/DDBJ databases">
        <title>Draft genome sequence of Maritalea porphyrae strain NBRC 107169.</title>
        <authorList>
            <person name="Sun Q."/>
            <person name="Mori K."/>
        </authorList>
    </citation>
    <scope>NUCLEOTIDE SEQUENCE</scope>
    <source>
        <strain evidence="2">NBRC 107169</strain>
    </source>
</reference>
<gene>
    <name evidence="2" type="ORF">GCM10007879_06010</name>
</gene>
<organism evidence="2 3">
    <name type="scientific">Maritalea porphyrae</name>
    <dbReference type="NCBI Taxonomy" id="880732"/>
    <lineage>
        <taxon>Bacteria</taxon>
        <taxon>Pseudomonadati</taxon>
        <taxon>Pseudomonadota</taxon>
        <taxon>Alphaproteobacteria</taxon>
        <taxon>Hyphomicrobiales</taxon>
        <taxon>Devosiaceae</taxon>
        <taxon>Maritalea</taxon>
    </lineage>
</organism>
<keyword evidence="1" id="KW-0812">Transmembrane</keyword>
<accession>A0ABQ5UNV7</accession>
<feature type="transmembrane region" description="Helical" evidence="1">
    <location>
        <begin position="43"/>
        <end position="65"/>
    </location>
</feature>
<dbReference type="Proteomes" id="UP001161405">
    <property type="component" value="Unassembled WGS sequence"/>
</dbReference>
<keyword evidence="3" id="KW-1185">Reference proteome</keyword>
<feature type="transmembrane region" description="Helical" evidence="1">
    <location>
        <begin position="112"/>
        <end position="132"/>
    </location>
</feature>
<dbReference type="EMBL" id="BSNI01000001">
    <property type="protein sequence ID" value="GLQ16352.1"/>
    <property type="molecule type" value="Genomic_DNA"/>
</dbReference>
<feature type="transmembrane region" description="Helical" evidence="1">
    <location>
        <begin position="21"/>
        <end position="37"/>
    </location>
</feature>
<reference evidence="2" key="1">
    <citation type="journal article" date="2014" name="Int. J. Syst. Evol. Microbiol.">
        <title>Complete genome of a new Firmicutes species belonging to the dominant human colonic microbiota ('Ruminococcus bicirculans') reveals two chromosomes and a selective capacity to utilize plant glucans.</title>
        <authorList>
            <consortium name="NISC Comparative Sequencing Program"/>
            <person name="Wegmann U."/>
            <person name="Louis P."/>
            <person name="Goesmann A."/>
            <person name="Henrissat B."/>
            <person name="Duncan S.H."/>
            <person name="Flint H.J."/>
        </authorList>
    </citation>
    <scope>NUCLEOTIDE SEQUENCE</scope>
    <source>
        <strain evidence="2">NBRC 107169</strain>
    </source>
</reference>
<keyword evidence="1" id="KW-0472">Membrane</keyword>
<comment type="caution">
    <text evidence="2">The sequence shown here is derived from an EMBL/GenBank/DDBJ whole genome shotgun (WGS) entry which is preliminary data.</text>
</comment>
<evidence type="ECO:0008006" key="4">
    <source>
        <dbReference type="Google" id="ProtNLM"/>
    </source>
</evidence>
<feature type="transmembrane region" description="Helical" evidence="1">
    <location>
        <begin position="86"/>
        <end position="106"/>
    </location>
</feature>
<evidence type="ECO:0000313" key="2">
    <source>
        <dbReference type="EMBL" id="GLQ16352.1"/>
    </source>
</evidence>
<evidence type="ECO:0000256" key="1">
    <source>
        <dbReference type="SAM" id="Phobius"/>
    </source>
</evidence>